<evidence type="ECO:0000256" key="1">
    <source>
        <dbReference type="ARBA" id="ARBA00022737"/>
    </source>
</evidence>
<dbReference type="SUPFAM" id="SSF52540">
    <property type="entry name" value="P-loop containing nucleoside triphosphate hydrolases"/>
    <property type="match status" value="1"/>
</dbReference>
<dbReference type="Proteomes" id="UP000807342">
    <property type="component" value="Unassembled WGS sequence"/>
</dbReference>
<name>A0A9P6C4V2_9AGAR</name>
<proteinExistence type="predicted"/>
<dbReference type="PANTHER" id="PTHR10039">
    <property type="entry name" value="AMELOGENIN"/>
    <property type="match status" value="1"/>
</dbReference>
<dbReference type="InterPro" id="IPR027417">
    <property type="entry name" value="P-loop_NTPase"/>
</dbReference>
<gene>
    <name evidence="3" type="ORF">P691DRAFT_704441</name>
</gene>
<dbReference type="Gene3D" id="3.40.50.300">
    <property type="entry name" value="P-loop containing nucleotide triphosphate hydrolases"/>
    <property type="match status" value="1"/>
</dbReference>
<dbReference type="Pfam" id="PF24883">
    <property type="entry name" value="NPHP3_N"/>
    <property type="match status" value="1"/>
</dbReference>
<protein>
    <recommendedName>
        <fullName evidence="2">Nephrocystin 3-like N-terminal domain-containing protein</fullName>
    </recommendedName>
</protein>
<dbReference type="AlphaFoldDB" id="A0A9P6C4V2"/>
<keyword evidence="4" id="KW-1185">Reference proteome</keyword>
<dbReference type="InterPro" id="IPR056884">
    <property type="entry name" value="NPHP3-like_N"/>
</dbReference>
<evidence type="ECO:0000313" key="4">
    <source>
        <dbReference type="Proteomes" id="UP000807342"/>
    </source>
</evidence>
<feature type="domain" description="Nephrocystin 3-like N-terminal" evidence="2">
    <location>
        <begin position="41"/>
        <end position="194"/>
    </location>
</feature>
<dbReference type="PANTHER" id="PTHR10039:SF15">
    <property type="entry name" value="NACHT DOMAIN-CONTAINING PROTEIN"/>
    <property type="match status" value="1"/>
</dbReference>
<sequence>MLLKASTPQALHDSSECNKPGCFEGTREEYIRNITGWGRGDWKARQARVLWLEGPAGVGKSAVAQTCAQDMGSRVGATFFFSRPNGWNKPTTFLPTIVYQLTTKYPAYRDLVDVIVLRDPLILEKSIQVQFRELLVQPLRQLEGVEGGVGEDVVIVIDGLDECDGKDAQSIIIDIIITSVHQQSTPFLWAFFSRPEPHITSAFSTEWATEVCWQLTLPVSRDADQDIEAYLRDGFGTIRKKYSLPAVYSWPSEEDIHQLVEQSAGLFIYAASAIRYVDGPGISGPEERLRSVLGLGMTETKGSPLANLDRFYMLIMEQIPEETLPDTILLLSALNHVILRALDARVCAVLKLSLTAFYAAVNNLYSVLKIENTGDGMPGRLPFYHASFGDFLRDEKRSTQRFYVNHDDVLDRRDYLCMEALCRASNATNDGKFSDPSWPGARNRDICYVTFFYLMFYDSRRDERLRTESLQQLSRVNWDFVGQYDLGSGQPVERIEILIRKIPEDWRPQIICPFKPSLLSILCQKGFRAKLTSLMRAQKRKQYVMGTGSNRALFVEEWTWKSCEHGFERKFHLRTYPDAAKFKRID</sequence>
<accession>A0A9P6C4V2</accession>
<organism evidence="3 4">
    <name type="scientific">Macrolepiota fuliginosa MF-IS2</name>
    <dbReference type="NCBI Taxonomy" id="1400762"/>
    <lineage>
        <taxon>Eukaryota</taxon>
        <taxon>Fungi</taxon>
        <taxon>Dikarya</taxon>
        <taxon>Basidiomycota</taxon>
        <taxon>Agaricomycotina</taxon>
        <taxon>Agaricomycetes</taxon>
        <taxon>Agaricomycetidae</taxon>
        <taxon>Agaricales</taxon>
        <taxon>Agaricineae</taxon>
        <taxon>Agaricaceae</taxon>
        <taxon>Macrolepiota</taxon>
    </lineage>
</organism>
<evidence type="ECO:0000259" key="2">
    <source>
        <dbReference type="Pfam" id="PF24883"/>
    </source>
</evidence>
<keyword evidence="1" id="KW-0677">Repeat</keyword>
<reference evidence="3" key="1">
    <citation type="submission" date="2020-11" db="EMBL/GenBank/DDBJ databases">
        <authorList>
            <consortium name="DOE Joint Genome Institute"/>
            <person name="Ahrendt S."/>
            <person name="Riley R."/>
            <person name="Andreopoulos W."/>
            <person name="Labutti K."/>
            <person name="Pangilinan J."/>
            <person name="Ruiz-Duenas F.J."/>
            <person name="Barrasa J.M."/>
            <person name="Sanchez-Garcia M."/>
            <person name="Camarero S."/>
            <person name="Miyauchi S."/>
            <person name="Serrano A."/>
            <person name="Linde D."/>
            <person name="Babiker R."/>
            <person name="Drula E."/>
            <person name="Ayuso-Fernandez I."/>
            <person name="Pacheco R."/>
            <person name="Padilla G."/>
            <person name="Ferreira P."/>
            <person name="Barriuso J."/>
            <person name="Kellner H."/>
            <person name="Castanera R."/>
            <person name="Alfaro M."/>
            <person name="Ramirez L."/>
            <person name="Pisabarro A.G."/>
            <person name="Kuo A."/>
            <person name="Tritt A."/>
            <person name="Lipzen A."/>
            <person name="He G."/>
            <person name="Yan M."/>
            <person name="Ng V."/>
            <person name="Cullen D."/>
            <person name="Martin F."/>
            <person name="Rosso M.-N."/>
            <person name="Henrissat B."/>
            <person name="Hibbett D."/>
            <person name="Martinez A.T."/>
            <person name="Grigoriev I.V."/>
        </authorList>
    </citation>
    <scope>NUCLEOTIDE SEQUENCE</scope>
    <source>
        <strain evidence="3">MF-IS2</strain>
    </source>
</reference>
<dbReference type="OrthoDB" id="5106486at2759"/>
<dbReference type="EMBL" id="MU151151">
    <property type="protein sequence ID" value="KAF9448764.1"/>
    <property type="molecule type" value="Genomic_DNA"/>
</dbReference>
<evidence type="ECO:0000313" key="3">
    <source>
        <dbReference type="EMBL" id="KAF9448764.1"/>
    </source>
</evidence>
<comment type="caution">
    <text evidence="3">The sequence shown here is derived from an EMBL/GenBank/DDBJ whole genome shotgun (WGS) entry which is preliminary data.</text>
</comment>